<proteinExistence type="predicted"/>
<dbReference type="Pfam" id="PF04205">
    <property type="entry name" value="FMN_bind"/>
    <property type="match status" value="1"/>
</dbReference>
<reference evidence="3" key="1">
    <citation type="submission" date="2020-10" db="EMBL/GenBank/DDBJ databases">
        <authorList>
            <person name="Gilroy R."/>
        </authorList>
    </citation>
    <scope>NUCLEOTIDE SEQUENCE</scope>
    <source>
        <strain evidence="3">ChiBcec7-5410</strain>
    </source>
</reference>
<evidence type="ECO:0000259" key="2">
    <source>
        <dbReference type="SMART" id="SM00900"/>
    </source>
</evidence>
<organism evidence="3 4">
    <name type="scientific">Candidatus Faecivivens stercoripullorum</name>
    <dbReference type="NCBI Taxonomy" id="2840805"/>
    <lineage>
        <taxon>Bacteria</taxon>
        <taxon>Bacillati</taxon>
        <taxon>Bacillota</taxon>
        <taxon>Clostridia</taxon>
        <taxon>Eubacteriales</taxon>
        <taxon>Oscillospiraceae</taxon>
        <taxon>Oscillospiraceae incertae sedis</taxon>
        <taxon>Candidatus Faecivivens</taxon>
    </lineage>
</organism>
<keyword evidence="1" id="KW-0732">Signal</keyword>
<sequence>MATSKTRKRFSWLISLIVMLAASAALIFASDRVTAAVYGPYQESQPVPTVASMTEMDISGYAADDYQVEMVQTCLDESGAVVGYAVDTWEYGFNSEKPIHLRSTISTDGKLLISVEVLEQHESDYYGDQIGEDWYPDRFDGRLLPVLSSSESGRGSHIDGISGATYTSNAVLRAINNASRFVTEQLS</sequence>
<dbReference type="SMART" id="SM00900">
    <property type="entry name" value="FMN_bind"/>
    <property type="match status" value="1"/>
</dbReference>
<evidence type="ECO:0000313" key="4">
    <source>
        <dbReference type="Proteomes" id="UP000824160"/>
    </source>
</evidence>
<reference evidence="3" key="2">
    <citation type="journal article" date="2021" name="PeerJ">
        <title>Extensive microbial diversity within the chicken gut microbiome revealed by metagenomics and culture.</title>
        <authorList>
            <person name="Gilroy R."/>
            <person name="Ravi A."/>
            <person name="Getino M."/>
            <person name="Pursley I."/>
            <person name="Horton D.L."/>
            <person name="Alikhan N.F."/>
            <person name="Baker D."/>
            <person name="Gharbi K."/>
            <person name="Hall N."/>
            <person name="Watson M."/>
            <person name="Adriaenssens E.M."/>
            <person name="Foster-Nyarko E."/>
            <person name="Jarju S."/>
            <person name="Secka A."/>
            <person name="Antonio M."/>
            <person name="Oren A."/>
            <person name="Chaudhuri R.R."/>
            <person name="La Ragione R."/>
            <person name="Hildebrand F."/>
            <person name="Pallen M.J."/>
        </authorList>
    </citation>
    <scope>NUCLEOTIDE SEQUENCE</scope>
    <source>
        <strain evidence="3">ChiBcec7-5410</strain>
    </source>
</reference>
<comment type="caution">
    <text evidence="3">The sequence shown here is derived from an EMBL/GenBank/DDBJ whole genome shotgun (WGS) entry which is preliminary data.</text>
</comment>
<feature type="chain" id="PRO_5038586040" evidence="1">
    <location>
        <begin position="36"/>
        <end position="187"/>
    </location>
</feature>
<dbReference type="Proteomes" id="UP000824160">
    <property type="component" value="Unassembled WGS sequence"/>
</dbReference>
<dbReference type="GO" id="GO:0010181">
    <property type="term" value="F:FMN binding"/>
    <property type="evidence" value="ECO:0007669"/>
    <property type="project" value="InterPro"/>
</dbReference>
<protein>
    <submittedName>
        <fullName evidence="3">FMN-binding protein</fullName>
    </submittedName>
</protein>
<dbReference type="AlphaFoldDB" id="A0A9D1H4N3"/>
<evidence type="ECO:0000256" key="1">
    <source>
        <dbReference type="SAM" id="SignalP"/>
    </source>
</evidence>
<gene>
    <name evidence="3" type="ORF">IAC43_01470</name>
</gene>
<accession>A0A9D1H4N3</accession>
<feature type="signal peptide" evidence="1">
    <location>
        <begin position="1"/>
        <end position="35"/>
    </location>
</feature>
<evidence type="ECO:0000313" key="3">
    <source>
        <dbReference type="EMBL" id="HIT93830.1"/>
    </source>
</evidence>
<dbReference type="InterPro" id="IPR007329">
    <property type="entry name" value="FMN-bd"/>
</dbReference>
<dbReference type="GO" id="GO:0016020">
    <property type="term" value="C:membrane"/>
    <property type="evidence" value="ECO:0007669"/>
    <property type="project" value="InterPro"/>
</dbReference>
<dbReference type="EMBL" id="DVLW01000038">
    <property type="protein sequence ID" value="HIT93830.1"/>
    <property type="molecule type" value="Genomic_DNA"/>
</dbReference>
<name>A0A9D1H4N3_9FIRM</name>
<feature type="domain" description="FMN-binding" evidence="2">
    <location>
        <begin position="92"/>
        <end position="182"/>
    </location>
</feature>